<feature type="non-terminal residue" evidence="1">
    <location>
        <position position="1"/>
    </location>
</feature>
<reference evidence="1" key="1">
    <citation type="journal article" date="2013" name="Environ. Microbiol.">
        <title>Microbiota from the distal guts of lean and obese adolescents exhibit partial functional redundancy besides clear differences in community structure.</title>
        <authorList>
            <person name="Ferrer M."/>
            <person name="Ruiz A."/>
            <person name="Lanza F."/>
            <person name="Haange S.B."/>
            <person name="Oberbach A."/>
            <person name="Till H."/>
            <person name="Bargiela R."/>
            <person name="Campoy C."/>
            <person name="Segura M.T."/>
            <person name="Richter M."/>
            <person name="von Bergen M."/>
            <person name="Seifert J."/>
            <person name="Suarez A."/>
        </authorList>
    </citation>
    <scope>NUCLEOTIDE SEQUENCE</scope>
</reference>
<sequence length="50" mass="5787">TLQEYDITAPAMKVGGKYELRLNYNQMQPKMNLEATINGWTNLNNEVEIK</sequence>
<proteinExistence type="predicted"/>
<name>K1UPX9_9ZZZZ</name>
<organism evidence="1">
    <name type="scientific">human gut metagenome</name>
    <dbReference type="NCBI Taxonomy" id="408170"/>
    <lineage>
        <taxon>unclassified sequences</taxon>
        <taxon>metagenomes</taxon>
        <taxon>organismal metagenomes</taxon>
    </lineage>
</organism>
<accession>K1UPX9</accession>
<protein>
    <submittedName>
        <fullName evidence="1">Uncharacterized protein</fullName>
    </submittedName>
</protein>
<evidence type="ECO:0000313" key="1">
    <source>
        <dbReference type="EMBL" id="EKC80245.1"/>
    </source>
</evidence>
<dbReference type="AlphaFoldDB" id="K1UPX9"/>
<comment type="caution">
    <text evidence="1">The sequence shown here is derived from an EMBL/GenBank/DDBJ whole genome shotgun (WGS) entry which is preliminary data.</text>
</comment>
<gene>
    <name evidence="1" type="ORF">LEA_01589</name>
</gene>
<dbReference type="EMBL" id="AJWY01001102">
    <property type="protein sequence ID" value="EKC80245.1"/>
    <property type="molecule type" value="Genomic_DNA"/>
</dbReference>